<sequence>MDENICTKCAKTNLTCCSITNRGNNILFSLSKKEINKIQTYIKNNNFFNIQENNYLFISKLINLFPTEKKNILKKFKIKNNLNNQKQQKENFQFYHFTLKLKQDRCYFLSKQGCSLPRKIRPFFCQIYPFWVIENKIIIFNDMDCLAIKKYKSISKLLKVFKTSQDEILFLYQQYKNNLLEEVG</sequence>
<keyword evidence="2" id="KW-1185">Reference proteome</keyword>
<dbReference type="EMBL" id="FNIN01000006">
    <property type="protein sequence ID" value="SDN73963.1"/>
    <property type="molecule type" value="Genomic_DNA"/>
</dbReference>
<evidence type="ECO:0000313" key="2">
    <source>
        <dbReference type="Proteomes" id="UP000199602"/>
    </source>
</evidence>
<dbReference type="AlphaFoldDB" id="A0A1H0DVA4"/>
<accession>A0A1H0DVA4</accession>
<evidence type="ECO:0008006" key="3">
    <source>
        <dbReference type="Google" id="ProtNLM"/>
    </source>
</evidence>
<protein>
    <recommendedName>
        <fullName evidence="3">Zinc-or iron-chelating domain-containing protein</fullName>
    </recommendedName>
</protein>
<gene>
    <name evidence="1" type="ORF">SAMN04488516_10616</name>
</gene>
<dbReference type="RefSeq" id="WP_092065240.1">
    <property type="nucleotide sequence ID" value="NZ_FNIN01000006.1"/>
</dbReference>
<dbReference type="OrthoDB" id="275146at2"/>
<organism evidence="1 2">
    <name type="scientific">Desulfonauticus submarinus</name>
    <dbReference type="NCBI Taxonomy" id="206665"/>
    <lineage>
        <taxon>Bacteria</taxon>
        <taxon>Pseudomonadati</taxon>
        <taxon>Thermodesulfobacteriota</taxon>
        <taxon>Desulfovibrionia</taxon>
        <taxon>Desulfovibrionales</taxon>
        <taxon>Desulfonauticaceae</taxon>
        <taxon>Desulfonauticus</taxon>
    </lineage>
</organism>
<dbReference type="Proteomes" id="UP000199602">
    <property type="component" value="Unassembled WGS sequence"/>
</dbReference>
<dbReference type="STRING" id="206665.SAMN04488516_10616"/>
<proteinExistence type="predicted"/>
<reference evidence="1 2" key="1">
    <citation type="submission" date="2016-10" db="EMBL/GenBank/DDBJ databases">
        <authorList>
            <person name="de Groot N.N."/>
        </authorList>
    </citation>
    <scope>NUCLEOTIDE SEQUENCE [LARGE SCALE GENOMIC DNA]</scope>
    <source>
        <strain evidence="1 2">DSM 15269</strain>
    </source>
</reference>
<name>A0A1H0DVA4_9BACT</name>
<evidence type="ECO:0000313" key="1">
    <source>
        <dbReference type="EMBL" id="SDN73963.1"/>
    </source>
</evidence>